<dbReference type="Proteomes" id="UP001054821">
    <property type="component" value="Chromosome 7"/>
</dbReference>
<comment type="caution">
    <text evidence="1">The sequence shown here is derived from an EMBL/GenBank/DDBJ whole genome shotgun (WGS) entry which is preliminary data.</text>
</comment>
<gene>
    <name evidence="1" type="ORF">L3X38_039102</name>
</gene>
<reference evidence="1 2" key="1">
    <citation type="journal article" date="2022" name="G3 (Bethesda)">
        <title>Whole-genome sequence and methylome profiling of the almond [Prunus dulcis (Mill.) D.A. Webb] cultivar 'Nonpareil'.</title>
        <authorList>
            <person name="D'Amico-Willman K.M."/>
            <person name="Ouma W.Z."/>
            <person name="Meulia T."/>
            <person name="Sideli G.M."/>
            <person name="Gradziel T.M."/>
            <person name="Fresnedo-Ramirez J."/>
        </authorList>
    </citation>
    <scope>NUCLEOTIDE SEQUENCE [LARGE SCALE GENOMIC DNA]</scope>
    <source>
        <strain evidence="1">Clone GOH B32 T37-40</strain>
    </source>
</reference>
<name>A0AAD4V6F0_PRUDU</name>
<proteinExistence type="predicted"/>
<organism evidence="1 2">
    <name type="scientific">Prunus dulcis</name>
    <name type="common">Almond</name>
    <name type="synonym">Amygdalus dulcis</name>
    <dbReference type="NCBI Taxonomy" id="3755"/>
    <lineage>
        <taxon>Eukaryota</taxon>
        <taxon>Viridiplantae</taxon>
        <taxon>Streptophyta</taxon>
        <taxon>Embryophyta</taxon>
        <taxon>Tracheophyta</taxon>
        <taxon>Spermatophyta</taxon>
        <taxon>Magnoliopsida</taxon>
        <taxon>eudicotyledons</taxon>
        <taxon>Gunneridae</taxon>
        <taxon>Pentapetalae</taxon>
        <taxon>rosids</taxon>
        <taxon>fabids</taxon>
        <taxon>Rosales</taxon>
        <taxon>Rosaceae</taxon>
        <taxon>Amygdaloideae</taxon>
        <taxon>Amygdaleae</taxon>
        <taxon>Prunus</taxon>
    </lineage>
</organism>
<dbReference type="AlphaFoldDB" id="A0AAD4V6F0"/>
<dbReference type="PANTHER" id="PTHR11439">
    <property type="entry name" value="GAG-POL-RELATED RETROTRANSPOSON"/>
    <property type="match status" value="1"/>
</dbReference>
<dbReference type="CDD" id="cd09272">
    <property type="entry name" value="RNase_HI_RT_Ty1"/>
    <property type="match status" value="1"/>
</dbReference>
<dbReference type="PANTHER" id="PTHR11439:SF467">
    <property type="entry name" value="INTEGRASE CATALYTIC DOMAIN-CONTAINING PROTEIN"/>
    <property type="match status" value="1"/>
</dbReference>
<dbReference type="EMBL" id="JAJFAZ020000007">
    <property type="protein sequence ID" value="KAI5319394.1"/>
    <property type="molecule type" value="Genomic_DNA"/>
</dbReference>
<protein>
    <submittedName>
        <fullName evidence="1">Uncharacterized protein</fullName>
    </submittedName>
</protein>
<accession>A0AAD4V6F0</accession>
<sequence>MTVVMCILSYFKSASGRGLLFRKHGRLDLEGYTDVDYARNITDRESEYRGIASGVCEILWLRWLLTEIGLKQSSARKLHCDNQSAFEIANNAVQHDRTKHVQVDRHFIKEKMEHKLIAIPFVPSSEQLANMLTHVVSKRRFEYQLDEE</sequence>
<keyword evidence="2" id="KW-1185">Reference proteome</keyword>
<evidence type="ECO:0000313" key="2">
    <source>
        <dbReference type="Proteomes" id="UP001054821"/>
    </source>
</evidence>
<evidence type="ECO:0000313" key="1">
    <source>
        <dbReference type="EMBL" id="KAI5319394.1"/>
    </source>
</evidence>